<dbReference type="AlphaFoldDB" id="K7YS27"/>
<feature type="compositionally biased region" description="Low complexity" evidence="1">
    <location>
        <begin position="87"/>
        <end position="100"/>
    </location>
</feature>
<dbReference type="PATRIC" id="fig|1069642.3.peg.694"/>
<name>K7YS27_BDEBC</name>
<evidence type="ECO:0000256" key="1">
    <source>
        <dbReference type="SAM" id="MobiDB-lite"/>
    </source>
</evidence>
<gene>
    <name evidence="2" type="ORF">Bdt_0701</name>
</gene>
<evidence type="ECO:0000313" key="2">
    <source>
        <dbReference type="EMBL" id="AFY00408.1"/>
    </source>
</evidence>
<dbReference type="EMBL" id="CP002930">
    <property type="protein sequence ID" value="AFY00408.1"/>
    <property type="molecule type" value="Genomic_DNA"/>
</dbReference>
<dbReference type="KEGG" id="bbat:Bdt_0701"/>
<feature type="region of interest" description="Disordered" evidence="1">
    <location>
        <begin position="73"/>
        <end position="108"/>
    </location>
</feature>
<protein>
    <submittedName>
        <fullName evidence="2">Uncharacterized protein</fullName>
    </submittedName>
</protein>
<accession>K7YS27</accession>
<reference evidence="2 3" key="1">
    <citation type="journal article" date="2012" name="BMC Genomics">
        <title>Genome analysis of a simultaneously predatory and prey-independent, novel Bdellovibrio bacteriovorus from the River Tiber, supports in silico predictions of both ancient and recent lateral gene transfer from diverse bacteria.</title>
        <authorList>
            <person name="Hobley L."/>
            <person name="Lerner T.R."/>
            <person name="Williams L.E."/>
            <person name="Lambert C."/>
            <person name="Till R."/>
            <person name="Milner D.S."/>
            <person name="Basford S.M."/>
            <person name="Capeness M.J."/>
            <person name="Fenton A.K."/>
            <person name="Atterbury R.J."/>
            <person name="Harris M.A."/>
            <person name="Sockett R.E."/>
        </authorList>
    </citation>
    <scope>NUCLEOTIDE SEQUENCE [LARGE SCALE GENOMIC DNA]</scope>
    <source>
        <strain evidence="2 3">Tiberius</strain>
    </source>
</reference>
<organism evidence="2 3">
    <name type="scientific">Bdellovibrio bacteriovorus str. Tiberius</name>
    <dbReference type="NCBI Taxonomy" id="1069642"/>
    <lineage>
        <taxon>Bacteria</taxon>
        <taxon>Pseudomonadati</taxon>
        <taxon>Bdellovibrionota</taxon>
        <taxon>Bdellovibrionia</taxon>
        <taxon>Bdellovibrionales</taxon>
        <taxon>Pseudobdellovibrionaceae</taxon>
        <taxon>Bdellovibrio</taxon>
    </lineage>
</organism>
<dbReference type="HOGENOM" id="CLU_1178395_0_0_7"/>
<sequence>MGTRWESAAETAEFQNWKTCSINPNSPSTDLLCEVSIPEAQLYYSEVQFKMGSLQPAYCPILSFTPYYYLRSDDAPQDSPGPPDAQGNPTTVTTGGYVPPGAEPTSSPLNCESGTLPSLCFGGAAPIMVEDFPKNNGNYFLTSVQESHGYVLESSNSLRYYGSAKVNYTTTNNLSEVNRAIPVVGGLKERAANSFQDYEITCKSYWGEKLFGIKLILSDENWDDSGGLDHYTDWN</sequence>
<proteinExistence type="predicted"/>
<evidence type="ECO:0000313" key="3">
    <source>
        <dbReference type="Proteomes" id="UP000010074"/>
    </source>
</evidence>
<dbReference type="Proteomes" id="UP000010074">
    <property type="component" value="Chromosome"/>
</dbReference>